<name>A0A3Q1EHM3_9TELE</name>
<feature type="domain" description="Ig-like" evidence="1">
    <location>
        <begin position="1"/>
        <end position="99"/>
    </location>
</feature>
<evidence type="ECO:0000313" key="3">
    <source>
        <dbReference type="Proteomes" id="UP000257200"/>
    </source>
</evidence>
<dbReference type="SUPFAM" id="SSF48726">
    <property type="entry name" value="Immunoglobulin"/>
    <property type="match status" value="1"/>
</dbReference>
<dbReference type="AlphaFoldDB" id="A0A3Q1EHM3"/>
<accession>A0A3Q1EHM3</accession>
<dbReference type="InterPro" id="IPR003599">
    <property type="entry name" value="Ig_sub"/>
</dbReference>
<dbReference type="InterPro" id="IPR007110">
    <property type="entry name" value="Ig-like_dom"/>
</dbReference>
<dbReference type="InterPro" id="IPR013783">
    <property type="entry name" value="Ig-like_fold"/>
</dbReference>
<dbReference type="Ensembl" id="ENSAPOT00000013195.1">
    <property type="protein sequence ID" value="ENSAPOP00000002587.1"/>
    <property type="gene ID" value="ENSAPOG00000003984.1"/>
</dbReference>
<evidence type="ECO:0000313" key="2">
    <source>
        <dbReference type="Ensembl" id="ENSAPOP00000002587.1"/>
    </source>
</evidence>
<dbReference type="InParanoid" id="A0A3Q1EHM3"/>
<sequence length="109" mass="12106">AVTQHRSFSVRVGDEVTLPCKGVKDYQDKCHSTTWSFSDLTTEPADTLFEGGQIHREAASKSDRLSVTEKCSLVIKKVTDEDVGRYACRQFDESGKQVTGSDVDLIVTY</sequence>
<dbReference type="PANTHER" id="PTHR11422:SF11">
    <property type="entry name" value="IG-LIKE DOMAIN-CONTAINING PROTEIN"/>
    <property type="match status" value="1"/>
</dbReference>
<reference evidence="2" key="2">
    <citation type="submission" date="2025-09" db="UniProtKB">
        <authorList>
            <consortium name="Ensembl"/>
        </authorList>
    </citation>
    <scope>IDENTIFICATION</scope>
</reference>
<dbReference type="Pfam" id="PF07686">
    <property type="entry name" value="V-set"/>
    <property type="match status" value="1"/>
</dbReference>
<evidence type="ECO:0000259" key="1">
    <source>
        <dbReference type="PROSITE" id="PS50835"/>
    </source>
</evidence>
<dbReference type="InterPro" id="IPR036179">
    <property type="entry name" value="Ig-like_dom_sf"/>
</dbReference>
<protein>
    <recommendedName>
        <fullName evidence="1">Ig-like domain-containing protein</fullName>
    </recommendedName>
</protein>
<dbReference type="GeneTree" id="ENSGT00980000198783"/>
<dbReference type="Gene3D" id="2.60.40.10">
    <property type="entry name" value="Immunoglobulins"/>
    <property type="match status" value="1"/>
</dbReference>
<keyword evidence="3" id="KW-1185">Reference proteome</keyword>
<dbReference type="PROSITE" id="PS50835">
    <property type="entry name" value="IG_LIKE"/>
    <property type="match status" value="1"/>
</dbReference>
<dbReference type="InterPro" id="IPR013106">
    <property type="entry name" value="Ig_V-set"/>
</dbReference>
<dbReference type="PANTHER" id="PTHR11422">
    <property type="entry name" value="T-CELL SURFACE GLYCOPROTEIN CD4"/>
    <property type="match status" value="1"/>
</dbReference>
<dbReference type="SMART" id="SM00409">
    <property type="entry name" value="IG"/>
    <property type="match status" value="1"/>
</dbReference>
<proteinExistence type="predicted"/>
<reference evidence="2" key="1">
    <citation type="submission" date="2025-08" db="UniProtKB">
        <authorList>
            <consortium name="Ensembl"/>
        </authorList>
    </citation>
    <scope>IDENTIFICATION</scope>
</reference>
<organism evidence="2 3">
    <name type="scientific">Acanthochromis polyacanthus</name>
    <name type="common">spiny chromis</name>
    <dbReference type="NCBI Taxonomy" id="80966"/>
    <lineage>
        <taxon>Eukaryota</taxon>
        <taxon>Metazoa</taxon>
        <taxon>Chordata</taxon>
        <taxon>Craniata</taxon>
        <taxon>Vertebrata</taxon>
        <taxon>Euteleostomi</taxon>
        <taxon>Actinopterygii</taxon>
        <taxon>Neopterygii</taxon>
        <taxon>Teleostei</taxon>
        <taxon>Neoteleostei</taxon>
        <taxon>Acanthomorphata</taxon>
        <taxon>Ovalentaria</taxon>
        <taxon>Pomacentridae</taxon>
        <taxon>Acanthochromis</taxon>
    </lineage>
</organism>
<dbReference type="Proteomes" id="UP000257200">
    <property type="component" value="Unplaced"/>
</dbReference>